<dbReference type="PANTHER" id="PTHR31403:SF7">
    <property type="entry name" value="PHOSPHOLIPASE A1-IGAMMA3, CHLOROPLASTIC"/>
    <property type="match status" value="1"/>
</dbReference>
<keyword evidence="10" id="KW-1185">Reference proteome</keyword>
<dbReference type="Proteomes" id="UP001491310">
    <property type="component" value="Unassembled WGS sequence"/>
</dbReference>
<comment type="subcellular location">
    <subcellularLocation>
        <location evidence="1">Plastid</location>
        <location evidence="1">Chloroplast</location>
    </subcellularLocation>
</comment>
<name>A0ABR2Z081_9CHLO</name>
<organism evidence="9 10">
    <name type="scientific">Coccomyxa subellipsoidea</name>
    <dbReference type="NCBI Taxonomy" id="248742"/>
    <lineage>
        <taxon>Eukaryota</taxon>
        <taxon>Viridiplantae</taxon>
        <taxon>Chlorophyta</taxon>
        <taxon>core chlorophytes</taxon>
        <taxon>Trebouxiophyceae</taxon>
        <taxon>Trebouxiophyceae incertae sedis</taxon>
        <taxon>Coccomyxaceae</taxon>
        <taxon>Coccomyxa</taxon>
    </lineage>
</organism>
<keyword evidence="4" id="KW-0378">Hydrolase</keyword>
<dbReference type="Pfam" id="PF01764">
    <property type="entry name" value="Lipase_3"/>
    <property type="match status" value="1"/>
</dbReference>
<accession>A0ABR2Z081</accession>
<evidence type="ECO:0000256" key="5">
    <source>
        <dbReference type="ARBA" id="ARBA00022946"/>
    </source>
</evidence>
<evidence type="ECO:0000313" key="10">
    <source>
        <dbReference type="Proteomes" id="UP001491310"/>
    </source>
</evidence>
<evidence type="ECO:0000256" key="1">
    <source>
        <dbReference type="ARBA" id="ARBA00004229"/>
    </source>
</evidence>
<evidence type="ECO:0000256" key="7">
    <source>
        <dbReference type="ARBA" id="ARBA00023098"/>
    </source>
</evidence>
<keyword evidence="3" id="KW-0934">Plastid</keyword>
<feature type="domain" description="Fungal lipase-type" evidence="8">
    <location>
        <begin position="179"/>
        <end position="352"/>
    </location>
</feature>
<keyword evidence="6" id="KW-0442">Lipid degradation</keyword>
<dbReference type="InterPro" id="IPR002921">
    <property type="entry name" value="Fungal_lipase-type"/>
</dbReference>
<dbReference type="PANTHER" id="PTHR31403">
    <property type="entry name" value="PHOSPHOLIPASE A1-IBETA2, CHLOROPLASTIC"/>
    <property type="match status" value="1"/>
</dbReference>
<comment type="caution">
    <text evidence="9">The sequence shown here is derived from an EMBL/GenBank/DDBJ whole genome shotgun (WGS) entry which is preliminary data.</text>
</comment>
<dbReference type="InterPro" id="IPR029058">
    <property type="entry name" value="AB_hydrolase_fold"/>
</dbReference>
<evidence type="ECO:0000256" key="2">
    <source>
        <dbReference type="ARBA" id="ARBA00022528"/>
    </source>
</evidence>
<evidence type="ECO:0000256" key="6">
    <source>
        <dbReference type="ARBA" id="ARBA00022963"/>
    </source>
</evidence>
<dbReference type="EMBL" id="JALJOT010000002">
    <property type="protein sequence ID" value="KAK9917337.1"/>
    <property type="molecule type" value="Genomic_DNA"/>
</dbReference>
<keyword evidence="7" id="KW-0443">Lipid metabolism</keyword>
<evidence type="ECO:0000259" key="8">
    <source>
        <dbReference type="Pfam" id="PF01764"/>
    </source>
</evidence>
<keyword evidence="5" id="KW-0809">Transit peptide</keyword>
<protein>
    <recommendedName>
        <fullName evidence="8">Fungal lipase-type domain-containing protein</fullName>
    </recommendedName>
</protein>
<keyword evidence="2" id="KW-0150">Chloroplast</keyword>
<evidence type="ECO:0000256" key="4">
    <source>
        <dbReference type="ARBA" id="ARBA00022801"/>
    </source>
</evidence>
<sequence length="461" mass="51661">MSGMESPLLNQVVVDTHVPVPEPTSILYRTAQKGGKDATYGPAWNYPKKSMFVPDIDPKTEDRYPSGIMVPELAKEVIKYGEFCQVTYDNFIHFSKDGKPLHPNPASLLADKRLEWINPNTSSVYDYSMEADNAYYLTATSGFYPGEFGFFSSGTETTNWIGYIAVSKPLGKEEKRDIVVVFRGTQAKTEWASDFVWEMQPWDELEKGRDAVKIAKGFETMYRRFASTPGNTLSIQGQVHVALSKLLTKYGDEIGSITVTGHSLGGALASLCAFDIASARINRVGDKPGGALIPVTAFTFEAPRVGNKAYADTFAPNYYSDDPPAPAELERVKYVKMLRIVNIPDIVPKAPRTGFRRQFLLPWRWPQLVFWGAATAAGVLIPGVHELGYHHGGTEYTVNSIPLEEEGIIRDMRFDFWPWDLKTKIGQWHNLLMVLYLIDPTRPIGDLDPKITKKKRMRSGD</sequence>
<gene>
    <name evidence="9" type="ORF">WJX75_003278</name>
</gene>
<dbReference type="Gene3D" id="3.40.50.1820">
    <property type="entry name" value="alpha/beta hydrolase"/>
    <property type="match status" value="1"/>
</dbReference>
<evidence type="ECO:0000313" key="9">
    <source>
        <dbReference type="EMBL" id="KAK9917337.1"/>
    </source>
</evidence>
<reference evidence="9 10" key="1">
    <citation type="journal article" date="2024" name="Nat. Commun.">
        <title>Phylogenomics reveals the evolutionary origins of lichenization in chlorophyte algae.</title>
        <authorList>
            <person name="Puginier C."/>
            <person name="Libourel C."/>
            <person name="Otte J."/>
            <person name="Skaloud P."/>
            <person name="Haon M."/>
            <person name="Grisel S."/>
            <person name="Petersen M."/>
            <person name="Berrin J.G."/>
            <person name="Delaux P.M."/>
            <person name="Dal Grande F."/>
            <person name="Keller J."/>
        </authorList>
    </citation>
    <scope>NUCLEOTIDE SEQUENCE [LARGE SCALE GENOMIC DNA]</scope>
    <source>
        <strain evidence="9 10">SAG 216-7</strain>
    </source>
</reference>
<proteinExistence type="predicted"/>
<dbReference type="SUPFAM" id="SSF53474">
    <property type="entry name" value="alpha/beta-Hydrolases"/>
    <property type="match status" value="1"/>
</dbReference>
<evidence type="ECO:0000256" key="3">
    <source>
        <dbReference type="ARBA" id="ARBA00022640"/>
    </source>
</evidence>
<dbReference type="CDD" id="cd00519">
    <property type="entry name" value="Lipase_3"/>
    <property type="match status" value="1"/>
</dbReference>